<keyword evidence="10" id="KW-1185">Reference proteome</keyword>
<evidence type="ECO:0000313" key="10">
    <source>
        <dbReference type="Proteomes" id="UP000001880"/>
    </source>
</evidence>
<comment type="subcellular location">
    <subcellularLocation>
        <location evidence="1">Membrane</location>
        <topology evidence="1">Multi-pass membrane protein</topology>
    </subcellularLocation>
</comment>
<keyword evidence="3 7" id="KW-0812">Transmembrane</keyword>
<dbReference type="Gene3D" id="1.25.40.10">
    <property type="entry name" value="Tetratricopeptide repeat domain"/>
    <property type="match status" value="1"/>
</dbReference>
<evidence type="ECO:0000256" key="6">
    <source>
        <dbReference type="ARBA" id="ARBA00023136"/>
    </source>
</evidence>
<feature type="transmembrane region" description="Helical" evidence="7">
    <location>
        <begin position="520"/>
        <end position="536"/>
    </location>
</feature>
<keyword evidence="6 7" id="KW-0472">Membrane</keyword>
<dbReference type="PANTHER" id="PTHR43731">
    <property type="entry name" value="RHOMBOID PROTEASE"/>
    <property type="match status" value="1"/>
</dbReference>
<comment type="similarity">
    <text evidence="2">Belongs to the peptidase S54 family.</text>
</comment>
<feature type="transmembrane region" description="Helical" evidence="7">
    <location>
        <begin position="439"/>
        <end position="455"/>
    </location>
</feature>
<dbReference type="SUPFAM" id="SSF48452">
    <property type="entry name" value="TPR-like"/>
    <property type="match status" value="1"/>
</dbReference>
<dbReference type="GO" id="GO:0016020">
    <property type="term" value="C:membrane"/>
    <property type="evidence" value="ECO:0007669"/>
    <property type="project" value="UniProtKB-SubCell"/>
</dbReference>
<dbReference type="GO" id="GO:0004252">
    <property type="term" value="F:serine-type endopeptidase activity"/>
    <property type="evidence" value="ECO:0007669"/>
    <property type="project" value="InterPro"/>
</dbReference>
<feature type="transmembrane region" description="Helical" evidence="7">
    <location>
        <begin position="57"/>
        <end position="76"/>
    </location>
</feature>
<reference evidence="9 10" key="1">
    <citation type="journal article" date="2010" name="Stand. Genomic Sci.">
        <title>Complete genome sequence of Haliangium ochraceum type strain (SMP-2).</title>
        <authorList>
            <consortium name="US DOE Joint Genome Institute (JGI-PGF)"/>
            <person name="Ivanova N."/>
            <person name="Daum C."/>
            <person name="Lang E."/>
            <person name="Abt B."/>
            <person name="Kopitz M."/>
            <person name="Saunders E."/>
            <person name="Lapidus A."/>
            <person name="Lucas S."/>
            <person name="Glavina Del Rio T."/>
            <person name="Nolan M."/>
            <person name="Tice H."/>
            <person name="Copeland A."/>
            <person name="Cheng J.F."/>
            <person name="Chen F."/>
            <person name="Bruce D."/>
            <person name="Goodwin L."/>
            <person name="Pitluck S."/>
            <person name="Mavromatis K."/>
            <person name="Pati A."/>
            <person name="Mikhailova N."/>
            <person name="Chen A."/>
            <person name="Palaniappan K."/>
            <person name="Land M."/>
            <person name="Hauser L."/>
            <person name="Chang Y.J."/>
            <person name="Jeffries C.D."/>
            <person name="Detter J.C."/>
            <person name="Brettin T."/>
            <person name="Rohde M."/>
            <person name="Goker M."/>
            <person name="Bristow J."/>
            <person name="Markowitz V."/>
            <person name="Eisen J.A."/>
            <person name="Hugenholtz P."/>
            <person name="Kyrpides N.C."/>
            <person name="Klenk H.P."/>
        </authorList>
    </citation>
    <scope>NUCLEOTIDE SEQUENCE [LARGE SCALE GENOMIC DNA]</scope>
    <source>
        <strain evidence="10">DSM 14365 / CIP 107738 / JCM 11303 / AJ 13395 / SMP-2</strain>
    </source>
</reference>
<feature type="transmembrane region" description="Helical" evidence="7">
    <location>
        <begin position="6"/>
        <end position="22"/>
    </location>
</feature>
<dbReference type="eggNOG" id="COG0457">
    <property type="taxonomic scope" value="Bacteria"/>
</dbReference>
<accession>D0LXB1</accession>
<dbReference type="EMBL" id="CP001804">
    <property type="protein sequence ID" value="ACY16153.1"/>
    <property type="molecule type" value="Genomic_DNA"/>
</dbReference>
<feature type="transmembrane region" description="Helical" evidence="7">
    <location>
        <begin position="548"/>
        <end position="570"/>
    </location>
</feature>
<dbReference type="eggNOG" id="COG0705">
    <property type="taxonomic scope" value="Bacteria"/>
</dbReference>
<dbReference type="HOGENOM" id="CLU_372047_0_0_7"/>
<protein>
    <submittedName>
        <fullName evidence="9">Rhomboid family protein</fullName>
    </submittedName>
</protein>
<evidence type="ECO:0000256" key="5">
    <source>
        <dbReference type="ARBA" id="ARBA00022989"/>
    </source>
</evidence>
<keyword evidence="4" id="KW-0378">Hydrolase</keyword>
<dbReference type="OrthoDB" id="9813074at2"/>
<evidence type="ECO:0000256" key="3">
    <source>
        <dbReference type="ARBA" id="ARBA00022692"/>
    </source>
</evidence>
<dbReference type="InterPro" id="IPR022764">
    <property type="entry name" value="Peptidase_S54_rhomboid_dom"/>
</dbReference>
<name>D0LXB1_HALO1</name>
<dbReference type="AlphaFoldDB" id="D0LXB1"/>
<feature type="transmembrane region" description="Helical" evidence="7">
    <location>
        <begin position="461"/>
        <end position="483"/>
    </location>
</feature>
<dbReference type="PANTHER" id="PTHR43731:SF14">
    <property type="entry name" value="PRESENILIN-ASSOCIATED RHOMBOID-LIKE PROTEIN, MITOCHONDRIAL"/>
    <property type="match status" value="1"/>
</dbReference>
<dbReference type="Pfam" id="PF01694">
    <property type="entry name" value="Rhomboid"/>
    <property type="match status" value="1"/>
</dbReference>
<evidence type="ECO:0000259" key="8">
    <source>
        <dbReference type="Pfam" id="PF01694"/>
    </source>
</evidence>
<dbReference type="SUPFAM" id="SSF144091">
    <property type="entry name" value="Rhomboid-like"/>
    <property type="match status" value="1"/>
</dbReference>
<dbReference type="RefSeq" id="WP_012828752.1">
    <property type="nucleotide sequence ID" value="NC_013440.1"/>
</dbReference>
<evidence type="ECO:0000256" key="1">
    <source>
        <dbReference type="ARBA" id="ARBA00004141"/>
    </source>
</evidence>
<gene>
    <name evidence="9" type="ordered locus">Hoch_3651</name>
</gene>
<keyword evidence="5 7" id="KW-1133">Transmembrane helix</keyword>
<organism evidence="9 10">
    <name type="scientific">Haliangium ochraceum (strain DSM 14365 / JCM 11303 / SMP-2)</name>
    <dbReference type="NCBI Taxonomy" id="502025"/>
    <lineage>
        <taxon>Bacteria</taxon>
        <taxon>Pseudomonadati</taxon>
        <taxon>Myxococcota</taxon>
        <taxon>Polyangia</taxon>
        <taxon>Haliangiales</taxon>
        <taxon>Kofleriaceae</taxon>
        <taxon>Haliangium</taxon>
    </lineage>
</organism>
<dbReference type="STRING" id="502025.Hoch_3651"/>
<dbReference type="InterPro" id="IPR035952">
    <property type="entry name" value="Rhomboid-like_sf"/>
</dbReference>
<dbReference type="Proteomes" id="UP000001880">
    <property type="component" value="Chromosome"/>
</dbReference>
<sequence>MYVDFLLLSVVAVTAYLVPVVWRRRPPGRRGFGWLLLADGGAALLALLEPPGIDAELIGFIAIAAAVFLLVIPPLLRDLVHRALRADKPRLALHLLQLWELLQPGMLSGEEREMIAIRVAARDGKIDATAGEMRALRDRIPDPHGRVHMDHLIVFLYLSARRWSDAVQAYERRLEDEPLSPQTCTELIWAYCELGDLRAAAALVERIAQAAEAGEPMWGYLAQRARLMFLAFAGQREALDELFAEDGALRALPRASQAFWSGVAHLRAGETEAARQLLKRASRWTRGDVRARELARQMLDRLESGDAEPAAIAAVELDDELRTAAEDFRRAALAAPALPQRTPQVGRVSLRQVPVSAALVLANLAAFAAVYWIFDSTSDTGALVRAGANVKAWVTERGQLWRLPTSMFLHVGLLHLLLNVYGLWMLGKLVEQTLGSVRSFGLYMLSGLVGAWASARFGAGGISAGASGAVLGLLGALIAELVVHHRAYPRHFRSALLTPLVFVAAAQVGIGFFYPVIDQWAHVAGLATGAFAAMVLSPQSRTPRGVSLALGVLLSALGVGSIALGAHGVATTRYRSFFNSAWETQTLGGLAFRAPAGLRRDSGVLIDGVMLWLEATTCPNSPSGPVHSLCAPEGGDVGAQLDHAEAVLRRSWGEATLREVEAESGPAPWQRRALHATDIGIDGADRYRIMLSARATPSATWLFIIQTPSALADALEPSVVEMLDSVRAADAPAPAPAPAPAADTAGD</sequence>
<feature type="transmembrane region" description="Helical" evidence="7">
    <location>
        <begin position="495"/>
        <end position="514"/>
    </location>
</feature>
<evidence type="ECO:0000256" key="4">
    <source>
        <dbReference type="ARBA" id="ARBA00022801"/>
    </source>
</evidence>
<dbReference type="KEGG" id="hoh:Hoch_3651"/>
<evidence type="ECO:0000256" key="2">
    <source>
        <dbReference type="ARBA" id="ARBA00009045"/>
    </source>
</evidence>
<proteinExistence type="inferred from homology"/>
<dbReference type="InterPro" id="IPR011990">
    <property type="entry name" value="TPR-like_helical_dom_sf"/>
</dbReference>
<evidence type="ECO:0000313" key="9">
    <source>
        <dbReference type="EMBL" id="ACY16153.1"/>
    </source>
</evidence>
<feature type="transmembrane region" description="Helical" evidence="7">
    <location>
        <begin position="407"/>
        <end position="427"/>
    </location>
</feature>
<dbReference type="Gene3D" id="1.20.1540.10">
    <property type="entry name" value="Rhomboid-like"/>
    <property type="match status" value="1"/>
</dbReference>
<dbReference type="InterPro" id="IPR050925">
    <property type="entry name" value="Rhomboid_protease_S54"/>
</dbReference>
<feature type="domain" description="Peptidase S54 rhomboid" evidence="8">
    <location>
        <begin position="397"/>
        <end position="538"/>
    </location>
</feature>
<feature type="transmembrane region" description="Helical" evidence="7">
    <location>
        <begin position="34"/>
        <end position="51"/>
    </location>
</feature>
<feature type="transmembrane region" description="Helical" evidence="7">
    <location>
        <begin position="353"/>
        <end position="374"/>
    </location>
</feature>
<evidence type="ECO:0000256" key="7">
    <source>
        <dbReference type="SAM" id="Phobius"/>
    </source>
</evidence>